<evidence type="ECO:0000313" key="2">
    <source>
        <dbReference type="EMBL" id="QIL47005.1"/>
    </source>
</evidence>
<feature type="transmembrane region" description="Helical" evidence="1">
    <location>
        <begin position="79"/>
        <end position="97"/>
    </location>
</feature>
<dbReference type="Pfam" id="PF11070">
    <property type="entry name" value="DUF2871"/>
    <property type="match status" value="1"/>
</dbReference>
<keyword evidence="1" id="KW-0812">Transmembrane</keyword>
<protein>
    <submittedName>
        <fullName evidence="2">DUF2871 domain-containing protein</fullName>
    </submittedName>
</protein>
<reference evidence="2 3" key="1">
    <citation type="submission" date="2020-03" db="EMBL/GenBank/DDBJ databases">
        <title>Vagococcus sp. nov., isolated from beetles.</title>
        <authorList>
            <person name="Hyun D.-W."/>
            <person name="Bae J.-W."/>
        </authorList>
    </citation>
    <scope>NUCLEOTIDE SEQUENCE [LARGE SCALE GENOMIC DNA]</scope>
    <source>
        <strain evidence="2 3">HDW17A</strain>
    </source>
</reference>
<organism evidence="2 3">
    <name type="scientific">Vagococcus coleopterorum</name>
    <dbReference type="NCBI Taxonomy" id="2714946"/>
    <lineage>
        <taxon>Bacteria</taxon>
        <taxon>Bacillati</taxon>
        <taxon>Bacillota</taxon>
        <taxon>Bacilli</taxon>
        <taxon>Lactobacillales</taxon>
        <taxon>Enterococcaceae</taxon>
        <taxon>Vagococcus</taxon>
    </lineage>
</organism>
<feature type="transmembrane region" description="Helical" evidence="1">
    <location>
        <begin position="109"/>
        <end position="132"/>
    </location>
</feature>
<feature type="transmembrane region" description="Helical" evidence="1">
    <location>
        <begin position="39"/>
        <end position="58"/>
    </location>
</feature>
<dbReference type="AlphaFoldDB" id="A0A6G8APZ7"/>
<dbReference type="Proteomes" id="UP000500890">
    <property type="component" value="Chromosome"/>
</dbReference>
<keyword evidence="1" id="KW-1133">Transmembrane helix</keyword>
<name>A0A6G8APZ7_9ENTE</name>
<evidence type="ECO:0000256" key="1">
    <source>
        <dbReference type="SAM" id="Phobius"/>
    </source>
</evidence>
<evidence type="ECO:0000313" key="3">
    <source>
        <dbReference type="Proteomes" id="UP000500890"/>
    </source>
</evidence>
<keyword evidence="3" id="KW-1185">Reference proteome</keyword>
<dbReference type="KEGG" id="vah:G7081_04905"/>
<keyword evidence="1" id="KW-0472">Membrane</keyword>
<dbReference type="EMBL" id="CP049886">
    <property type="protein sequence ID" value="QIL47005.1"/>
    <property type="molecule type" value="Genomic_DNA"/>
</dbReference>
<proteinExistence type="predicted"/>
<dbReference type="InterPro" id="IPR021299">
    <property type="entry name" value="DUF2871"/>
</dbReference>
<gene>
    <name evidence="2" type="ORF">G7081_04905</name>
</gene>
<accession>A0A6G8APZ7</accession>
<sequence>MNKLFKTSSFYLILGLILGVFYREFTKFNNFEGSTQLSITHTHTLVLGMMMFLIVLLLEKNFNLSQFKQFNTFYLTYNIGLLLSITMMIVHGVLTVLGKDGGAVMPEAAISGMAGLGHIIMTAGLAFLFHTISKAVKLASK</sequence>